<feature type="region of interest" description="Disordered" evidence="1">
    <location>
        <begin position="69"/>
        <end position="91"/>
    </location>
</feature>
<organism evidence="3">
    <name type="scientific">Tanacetum cinerariifolium</name>
    <name type="common">Dalmatian daisy</name>
    <name type="synonym">Chrysanthemum cinerariifolium</name>
    <dbReference type="NCBI Taxonomy" id="118510"/>
    <lineage>
        <taxon>Eukaryota</taxon>
        <taxon>Viridiplantae</taxon>
        <taxon>Streptophyta</taxon>
        <taxon>Embryophyta</taxon>
        <taxon>Tracheophyta</taxon>
        <taxon>Spermatophyta</taxon>
        <taxon>Magnoliopsida</taxon>
        <taxon>eudicotyledons</taxon>
        <taxon>Gunneridae</taxon>
        <taxon>Pentapetalae</taxon>
        <taxon>asterids</taxon>
        <taxon>campanulids</taxon>
        <taxon>Asterales</taxon>
        <taxon>Asteraceae</taxon>
        <taxon>Asteroideae</taxon>
        <taxon>Anthemideae</taxon>
        <taxon>Anthemidinae</taxon>
        <taxon>Tanacetum</taxon>
    </lineage>
</organism>
<reference evidence="3" key="1">
    <citation type="journal article" date="2019" name="Sci. Rep.">
        <title>Draft genome of Tanacetum cinerariifolium, the natural source of mosquito coil.</title>
        <authorList>
            <person name="Yamashiro T."/>
            <person name="Shiraishi A."/>
            <person name="Satake H."/>
            <person name="Nakayama K."/>
        </authorList>
    </citation>
    <scope>NUCLEOTIDE SEQUENCE</scope>
</reference>
<dbReference type="InterPro" id="IPR057670">
    <property type="entry name" value="SH3_retrovirus"/>
</dbReference>
<gene>
    <name evidence="3" type="ORF">Tci_032825</name>
</gene>
<feature type="compositionally biased region" description="Polar residues" evidence="1">
    <location>
        <begin position="275"/>
        <end position="285"/>
    </location>
</feature>
<evidence type="ECO:0000259" key="2">
    <source>
        <dbReference type="Pfam" id="PF25597"/>
    </source>
</evidence>
<protein>
    <recommendedName>
        <fullName evidence="2">Retroviral polymerase SH3-like domain-containing protein</fullName>
    </recommendedName>
</protein>
<sequence>MKNREVEVKEHHMNLLLSNKKRPISSECNNIKLVIQNDKSEVVCAMCKRCLITANHDVCVRNYVNDMNSSDTKQSVSVSKYENQKKHKPNVKKPKKVGFAIGGHQLEDYLTQVEKLVDPVNLIINPTALMVVQICLWCIDSGCSKHMTCNLKLLINFAWKALCYPKNDSEDLGKLGAKGDIGFFIGYSANYCAYRVYNRRTKKIMETMNVIFDELSAMDFKQSSSKPRLQSMTFGQISSGLDLTYAPSTITSQKPTERNLDLLFKAMYDDYNGGQLSTTTRTSPAAQAHQDVDELEPQPQPQHAQQQDDQALLQPKTVVDNVSNAMLDGNTFVNPFVLTRNQLRTDGDMCMYTLTVSTMELSNVKQIMTDPAWIDSMQEELLQFKRLDVWELVLLSNNVKALTLKWLFKNKLDEETTVIKNKTRLVVRGYFHEERSILINPSLLLLGWKLSGYFWHMRNTNHSLYSKWT</sequence>
<dbReference type="EMBL" id="BKCJ010004404">
    <property type="protein sequence ID" value="GEU60847.1"/>
    <property type="molecule type" value="Genomic_DNA"/>
</dbReference>
<feature type="compositionally biased region" description="Low complexity" evidence="1">
    <location>
        <begin position="301"/>
        <end position="310"/>
    </location>
</feature>
<comment type="caution">
    <text evidence="3">The sequence shown here is derived from an EMBL/GenBank/DDBJ whole genome shotgun (WGS) entry which is preliminary data.</text>
</comment>
<evidence type="ECO:0000256" key="1">
    <source>
        <dbReference type="SAM" id="MobiDB-lite"/>
    </source>
</evidence>
<evidence type="ECO:0000313" key="3">
    <source>
        <dbReference type="EMBL" id="GEU60847.1"/>
    </source>
</evidence>
<dbReference type="AlphaFoldDB" id="A0A6L2LIL3"/>
<feature type="region of interest" description="Disordered" evidence="1">
    <location>
        <begin position="275"/>
        <end position="310"/>
    </location>
</feature>
<proteinExistence type="predicted"/>
<feature type="domain" description="Retroviral polymerase SH3-like" evidence="2">
    <location>
        <begin position="162"/>
        <end position="224"/>
    </location>
</feature>
<feature type="compositionally biased region" description="Polar residues" evidence="1">
    <location>
        <begin position="69"/>
        <end position="81"/>
    </location>
</feature>
<name>A0A6L2LIL3_TANCI</name>
<accession>A0A6L2LIL3</accession>
<dbReference type="Pfam" id="PF25597">
    <property type="entry name" value="SH3_retrovirus"/>
    <property type="match status" value="1"/>
</dbReference>